<evidence type="ECO:0000313" key="2">
    <source>
        <dbReference type="Proteomes" id="UP001153069"/>
    </source>
</evidence>
<gene>
    <name evidence="1" type="ORF">SEMRO_178_G078050.1</name>
</gene>
<evidence type="ECO:0000313" key="1">
    <source>
        <dbReference type="EMBL" id="CAB9503851.1"/>
    </source>
</evidence>
<dbReference type="Proteomes" id="UP001153069">
    <property type="component" value="Unassembled WGS sequence"/>
</dbReference>
<keyword evidence="2" id="KW-1185">Reference proteome</keyword>
<comment type="caution">
    <text evidence="1">The sequence shown here is derived from an EMBL/GenBank/DDBJ whole genome shotgun (WGS) entry which is preliminary data.</text>
</comment>
<dbReference type="AlphaFoldDB" id="A0A9N8DNJ1"/>
<dbReference type="EMBL" id="CAICTM010000177">
    <property type="protein sequence ID" value="CAB9503851.1"/>
    <property type="molecule type" value="Genomic_DNA"/>
</dbReference>
<protein>
    <submittedName>
        <fullName evidence="1">Uncharacterized protein</fullName>
    </submittedName>
</protein>
<proteinExistence type="predicted"/>
<organism evidence="1 2">
    <name type="scientific">Seminavis robusta</name>
    <dbReference type="NCBI Taxonomy" id="568900"/>
    <lineage>
        <taxon>Eukaryota</taxon>
        <taxon>Sar</taxon>
        <taxon>Stramenopiles</taxon>
        <taxon>Ochrophyta</taxon>
        <taxon>Bacillariophyta</taxon>
        <taxon>Bacillariophyceae</taxon>
        <taxon>Bacillariophycidae</taxon>
        <taxon>Naviculales</taxon>
        <taxon>Naviculaceae</taxon>
        <taxon>Seminavis</taxon>
    </lineage>
</organism>
<name>A0A9N8DNJ1_9STRA</name>
<accession>A0A9N8DNJ1</accession>
<sequence>MTSQVGSSFEMAFLDRHRRFPKTDRDYKIMPMIFFQQQFQLKKANAATKIQHWWSKVMTRRRVAEAMEKEQSPMMPKAVRFVQHVSTEIANDTPIGVLKARQKRIKDQLDEFAIRFEQENGRPPQEDDFCAVEALRRSYHEVKTKLRRAKKMLELRRTPDRNPYSESALATVNAMIFSDEKKSDTDDDGESVCSSVLRFSCPSGSKHDARLFNHDDDDQLARVIDFISKDTTYKSPYRRDAHEMKEEGAY</sequence>
<reference evidence="1" key="1">
    <citation type="submission" date="2020-06" db="EMBL/GenBank/DDBJ databases">
        <authorList>
            <consortium name="Plant Systems Biology data submission"/>
        </authorList>
    </citation>
    <scope>NUCLEOTIDE SEQUENCE</scope>
    <source>
        <strain evidence="1">D6</strain>
    </source>
</reference>